<dbReference type="Proteomes" id="UP000265801">
    <property type="component" value="Unassembled WGS sequence"/>
</dbReference>
<feature type="domain" description="PPM-type phosphatase" evidence="16">
    <location>
        <begin position="597"/>
        <end position="807"/>
    </location>
</feature>
<feature type="transmembrane region" description="Helical" evidence="15">
    <location>
        <begin position="311"/>
        <end position="330"/>
    </location>
</feature>
<dbReference type="FunFam" id="3.60.40.10:FF:000100">
    <property type="entry name" value="Stage II sporulation protein E"/>
    <property type="match status" value="1"/>
</dbReference>
<dbReference type="RefSeq" id="WP_119548666.1">
    <property type="nucleotide sequence ID" value="NZ_QXIR01000029.1"/>
</dbReference>
<keyword evidence="6" id="KW-0904">Protein phosphatase</keyword>
<dbReference type="InterPro" id="IPR001932">
    <property type="entry name" value="PPM-type_phosphatase-like_dom"/>
</dbReference>
<comment type="caution">
    <text evidence="17">The sequence shown here is derived from an EMBL/GenBank/DDBJ whole genome shotgun (WGS) entry which is preliminary data.</text>
</comment>
<comment type="catalytic activity">
    <reaction evidence="10">
        <text>O-phospho-L-seryl-[protein] + H2O = L-seryl-[protein] + phosphate</text>
        <dbReference type="Rhea" id="RHEA:20629"/>
        <dbReference type="Rhea" id="RHEA-COMP:9863"/>
        <dbReference type="Rhea" id="RHEA-COMP:11604"/>
        <dbReference type="ChEBI" id="CHEBI:15377"/>
        <dbReference type="ChEBI" id="CHEBI:29999"/>
        <dbReference type="ChEBI" id="CHEBI:43474"/>
        <dbReference type="ChEBI" id="CHEBI:83421"/>
        <dbReference type="EC" id="3.1.3.16"/>
    </reaction>
</comment>
<dbReference type="PROSITE" id="PS51746">
    <property type="entry name" value="PPM_2"/>
    <property type="match status" value="1"/>
</dbReference>
<evidence type="ECO:0000256" key="4">
    <source>
        <dbReference type="ARBA" id="ARBA00022692"/>
    </source>
</evidence>
<organism evidence="17 18">
    <name type="scientific">Bacillus salacetis</name>
    <dbReference type="NCBI Taxonomy" id="2315464"/>
    <lineage>
        <taxon>Bacteria</taxon>
        <taxon>Bacillati</taxon>
        <taxon>Bacillota</taxon>
        <taxon>Bacilli</taxon>
        <taxon>Bacillales</taxon>
        <taxon>Bacillaceae</taxon>
        <taxon>Bacillus</taxon>
    </lineage>
</organism>
<dbReference type="InterPro" id="IPR014221">
    <property type="entry name" value="SpoII_E"/>
</dbReference>
<gene>
    <name evidence="17" type="primary">spoIIE</name>
    <name evidence="17" type="ORF">D3H55_17805</name>
</gene>
<evidence type="ECO:0000256" key="7">
    <source>
        <dbReference type="ARBA" id="ARBA00022969"/>
    </source>
</evidence>
<evidence type="ECO:0000256" key="2">
    <source>
        <dbReference type="ARBA" id="ARBA00013081"/>
    </source>
</evidence>
<dbReference type="Gene3D" id="3.60.40.10">
    <property type="entry name" value="PPM-type phosphatase domain"/>
    <property type="match status" value="1"/>
</dbReference>
<evidence type="ECO:0000256" key="1">
    <source>
        <dbReference type="ARBA" id="ARBA00004651"/>
    </source>
</evidence>
<feature type="transmembrane region" description="Helical" evidence="15">
    <location>
        <begin position="281"/>
        <end position="299"/>
    </location>
</feature>
<dbReference type="NCBIfam" id="TIGR02865">
    <property type="entry name" value="spore_II_E"/>
    <property type="match status" value="1"/>
</dbReference>
<keyword evidence="4 15" id="KW-0812">Transmembrane</keyword>
<evidence type="ECO:0000256" key="9">
    <source>
        <dbReference type="ARBA" id="ARBA00023136"/>
    </source>
</evidence>
<dbReference type="GO" id="GO:0005886">
    <property type="term" value="C:plasma membrane"/>
    <property type="evidence" value="ECO:0007669"/>
    <property type="project" value="UniProtKB-SubCell"/>
</dbReference>
<keyword evidence="7" id="KW-0749">Sporulation</keyword>
<dbReference type="EMBL" id="QXIR01000029">
    <property type="protein sequence ID" value="RIW29856.1"/>
    <property type="molecule type" value="Genomic_DNA"/>
</dbReference>
<evidence type="ECO:0000256" key="10">
    <source>
        <dbReference type="ARBA" id="ARBA00047761"/>
    </source>
</evidence>
<dbReference type="EC" id="3.1.3.16" evidence="2"/>
<dbReference type="InterPro" id="IPR052016">
    <property type="entry name" value="Bact_Sigma-Reg"/>
</dbReference>
<keyword evidence="18" id="KW-1185">Reference proteome</keyword>
<evidence type="ECO:0000256" key="8">
    <source>
        <dbReference type="ARBA" id="ARBA00022989"/>
    </source>
</evidence>
<dbReference type="InterPro" id="IPR045768">
    <property type="entry name" value="SpoIIE_N"/>
</dbReference>
<reference evidence="17 18" key="1">
    <citation type="submission" date="2018-09" db="EMBL/GenBank/DDBJ databases">
        <title>Bacillus saliacetes sp. nov., isolated from Thai shrimp paste (Ka-pi).</title>
        <authorList>
            <person name="Daroonpunt R."/>
            <person name="Tanasupawat S."/>
            <person name="Yiamsombut S."/>
        </authorList>
    </citation>
    <scope>NUCLEOTIDE SEQUENCE [LARGE SCALE GENOMIC DNA]</scope>
    <source>
        <strain evidence="17 18">SKP7-4</strain>
    </source>
</reference>
<evidence type="ECO:0000256" key="3">
    <source>
        <dbReference type="ARBA" id="ARBA00022475"/>
    </source>
</evidence>
<accession>A0A3A1QVC7</accession>
<dbReference type="SMART" id="SM00332">
    <property type="entry name" value="PP2Cc"/>
    <property type="match status" value="1"/>
</dbReference>
<protein>
    <recommendedName>
        <fullName evidence="13">Stage II sporulation protein E</fullName>
        <ecNumber evidence="2">3.1.3.16</ecNumber>
    </recommendedName>
</protein>
<keyword evidence="3" id="KW-1003">Cell membrane</keyword>
<feature type="coiled-coil region" evidence="14">
    <location>
        <begin position="493"/>
        <end position="520"/>
    </location>
</feature>
<evidence type="ECO:0000256" key="13">
    <source>
        <dbReference type="ARBA" id="ARBA00074959"/>
    </source>
</evidence>
<keyword evidence="14" id="KW-0175">Coiled coil</keyword>
<feature type="transmembrane region" description="Helical" evidence="15">
    <location>
        <begin position="195"/>
        <end position="215"/>
    </location>
</feature>
<name>A0A3A1QVC7_9BACI</name>
<dbReference type="Pfam" id="PF19732">
    <property type="entry name" value="SpoIIE_N"/>
    <property type="match status" value="1"/>
</dbReference>
<dbReference type="AlphaFoldDB" id="A0A3A1QVC7"/>
<proteinExistence type="predicted"/>
<evidence type="ECO:0000313" key="17">
    <source>
        <dbReference type="EMBL" id="RIW29856.1"/>
    </source>
</evidence>
<evidence type="ECO:0000259" key="16">
    <source>
        <dbReference type="PROSITE" id="PS51746"/>
    </source>
</evidence>
<dbReference type="Pfam" id="PF07228">
    <property type="entry name" value="SpoIIE"/>
    <property type="match status" value="1"/>
</dbReference>
<feature type="transmembrane region" description="Helical" evidence="15">
    <location>
        <begin position="128"/>
        <end position="146"/>
    </location>
</feature>
<comment type="subcellular location">
    <subcellularLocation>
        <location evidence="1">Cell membrane</location>
        <topology evidence="1">Multi-pass membrane protein</topology>
    </subcellularLocation>
</comment>
<evidence type="ECO:0000256" key="14">
    <source>
        <dbReference type="SAM" id="Coils"/>
    </source>
</evidence>
<sequence length="829" mass="92315">MEKIEQSVMEPVGKVDIEHTKTEFSMGMKVIMQKLEWFFVQKGFVLFGLGFLLGRALILSHLTPFAMPFFAAVYMVRRDRAPVALMGLLAGSLTLSLTNITYTFASTILFLIIFRVTRKFQKNELKAVPYFVFFTTITANLTFDYITNGQMMTVYDGAMAGVEATLSFILTLIFIQSVPLFSISKRKKSMRTEEVVSLIILLASVMTGTIGWSVYNLSIEHILSRYLVLLFSFVAGATVGSTVGVVTGLIFSLANVASFYQMSMLAFSGLLGGLLKEGKKAGAAIGLLIATLLVGMYGESDTSLTKTLYESGIAILLLFLTPAALTMKLAKYIPGTAEYNQEQQQYIRKVRDVTASRVEQFSSVFQALSNSFVSLEEQMENDDVDEREFDQFLSNVTEKTCQTCFKKEQCWARNFNQTYDLMKDVMFEVDQGHVPVNGKVGRELEKHCVRSKKVQDVISQELTYYQANLKLKKQVQESRKLVADQLLGVSEVMGDFAREIQRERENHQQQEEQILESLQDFGMEIENVEIYSLDKGNVDIEMVLPNGNGHGEGEKLIAPMLSDILGENIIVQKEDAAAFPSGHCQLTFGSAKAYVVDTGVAHAAKGGGLISGDSYSMIELSASKYAVAISDGMGNGERAHYESNETLSLLQKILQSGIEEKVAIKAVNSILSLRTNDEIFSTLDLAMIDLQDASSKFLKIGSTPSFIKRGDKVVKVEAGNLPMGIFYEFDVDVVSEQLKAGDLLIMMSDGVFEGPKHVENYDMWMKRKIKEVGTDDPQAMADIIMEEVIRTRSGEIEDDMTIVVSKIKHNTPKWSSIPVQKFKRKEQVS</sequence>
<evidence type="ECO:0000256" key="11">
    <source>
        <dbReference type="ARBA" id="ARBA00048336"/>
    </source>
</evidence>
<evidence type="ECO:0000313" key="18">
    <source>
        <dbReference type="Proteomes" id="UP000265801"/>
    </source>
</evidence>
<keyword evidence="5 17" id="KW-0378">Hydrolase</keyword>
<keyword evidence="9 15" id="KW-0472">Membrane</keyword>
<dbReference type="OrthoDB" id="9763774at2"/>
<feature type="transmembrane region" description="Helical" evidence="15">
    <location>
        <begin position="83"/>
        <end position="116"/>
    </location>
</feature>
<dbReference type="PANTHER" id="PTHR43156">
    <property type="entry name" value="STAGE II SPORULATION PROTEIN E-RELATED"/>
    <property type="match status" value="1"/>
</dbReference>
<feature type="transmembrane region" description="Helical" evidence="15">
    <location>
        <begin position="44"/>
        <end position="63"/>
    </location>
</feature>
<evidence type="ECO:0000256" key="12">
    <source>
        <dbReference type="ARBA" id="ARBA00058752"/>
    </source>
</evidence>
<evidence type="ECO:0000256" key="5">
    <source>
        <dbReference type="ARBA" id="ARBA00022801"/>
    </source>
</evidence>
<evidence type="ECO:0000256" key="6">
    <source>
        <dbReference type="ARBA" id="ARBA00022912"/>
    </source>
</evidence>
<feature type="transmembrane region" description="Helical" evidence="15">
    <location>
        <begin position="227"/>
        <end position="260"/>
    </location>
</feature>
<dbReference type="InterPro" id="IPR036457">
    <property type="entry name" value="PPM-type-like_dom_sf"/>
</dbReference>
<dbReference type="GO" id="GO:0004722">
    <property type="term" value="F:protein serine/threonine phosphatase activity"/>
    <property type="evidence" value="ECO:0007669"/>
    <property type="project" value="UniProtKB-EC"/>
</dbReference>
<dbReference type="SUPFAM" id="SSF81606">
    <property type="entry name" value="PP2C-like"/>
    <property type="match status" value="1"/>
</dbReference>
<dbReference type="SMART" id="SM00331">
    <property type="entry name" value="PP2C_SIG"/>
    <property type="match status" value="1"/>
</dbReference>
<keyword evidence="8 15" id="KW-1133">Transmembrane helix</keyword>
<comment type="catalytic activity">
    <reaction evidence="11">
        <text>O-phospho-L-threonyl-[protein] + H2O = L-threonyl-[protein] + phosphate</text>
        <dbReference type="Rhea" id="RHEA:47004"/>
        <dbReference type="Rhea" id="RHEA-COMP:11060"/>
        <dbReference type="Rhea" id="RHEA-COMP:11605"/>
        <dbReference type="ChEBI" id="CHEBI:15377"/>
        <dbReference type="ChEBI" id="CHEBI:30013"/>
        <dbReference type="ChEBI" id="CHEBI:43474"/>
        <dbReference type="ChEBI" id="CHEBI:61977"/>
        <dbReference type="EC" id="3.1.3.16"/>
    </reaction>
</comment>
<dbReference type="PANTHER" id="PTHR43156:SF2">
    <property type="entry name" value="STAGE II SPORULATION PROTEIN E"/>
    <property type="match status" value="1"/>
</dbReference>
<comment type="function">
    <text evidence="12">Normally needed for pro-sigma E processing during sporulation but can be bypassed in vegetative cells. Activates SpoIIAA by dephosphorylation.</text>
</comment>
<evidence type="ECO:0000256" key="15">
    <source>
        <dbReference type="SAM" id="Phobius"/>
    </source>
</evidence>
<feature type="transmembrane region" description="Helical" evidence="15">
    <location>
        <begin position="166"/>
        <end position="183"/>
    </location>
</feature>
<dbReference type="GO" id="GO:0030435">
    <property type="term" value="P:sporulation resulting in formation of a cellular spore"/>
    <property type="evidence" value="ECO:0007669"/>
    <property type="project" value="UniProtKB-KW"/>
</dbReference>